<proteinExistence type="predicted"/>
<comment type="caution">
    <text evidence="1">The sequence shown here is derived from an EMBL/GenBank/DDBJ whole genome shotgun (WGS) entry which is preliminary data.</text>
</comment>
<gene>
    <name evidence="1" type="ORF">F4821DRAFT_222696</name>
</gene>
<accession>A0ACC0DLT8</accession>
<dbReference type="EMBL" id="MU394281">
    <property type="protein sequence ID" value="KAI6093327.1"/>
    <property type="molecule type" value="Genomic_DNA"/>
</dbReference>
<evidence type="ECO:0000313" key="1">
    <source>
        <dbReference type="EMBL" id="KAI6093327.1"/>
    </source>
</evidence>
<sequence length="521" mass="57725">MSSINVKPTLKLDTAQQMPPPSNLDNPTPNPNPKPILKLNTKSRQSSFSGDIGTPTPSGGRKIKIKLNSQPSTPAAVSGNRTPSVTKSKAGRMSKPTAKLIEARKRPHDSDDEDQPLSLSRHESNRPDKKIKVTSKSTPLSATTPISSIKFKPRGEPVEHHPGDAYDSEASDREADPVRETTFILRALPGSPAEYLHTALAEGTIGISKQNGGADFGVQFLDGKQRRAMITINGKFYAAVLVHLPTITEAMKSWDRKNMMKNSDVTEMLLCHAEVKNESEARTVPLPPMVAKYEHKWPHGITPPMHDAVHRRFRKTLSEKQWQSSAEIVSKLLEEDAAALESHVEFLQDEDGDVYSDDEEDAEGEAEQDYFGDIPMEDAEEEDDEMLAAMEAELAEGLLEEEEPTVATPAVKLEAPTPTADDMNTPAGAAEEIMSEEDEDEEDEDDEDEDEEMDDEQLTAERERKEKVAELEHLERQYEDTKRQLTEVTAPILKKRLLSTKASLEKEISIKKAALGFAAED</sequence>
<name>A0ACC0DLT8_9PEZI</name>
<dbReference type="Proteomes" id="UP001497680">
    <property type="component" value="Unassembled WGS sequence"/>
</dbReference>
<keyword evidence="2" id="KW-1185">Reference proteome</keyword>
<reference evidence="1 2" key="1">
    <citation type="journal article" date="2022" name="New Phytol.">
        <title>Ecological generalism drives hyperdiversity of secondary metabolite gene clusters in xylarialean endophytes.</title>
        <authorList>
            <person name="Franco M.E.E."/>
            <person name="Wisecaver J.H."/>
            <person name="Arnold A.E."/>
            <person name="Ju Y.M."/>
            <person name="Slot J.C."/>
            <person name="Ahrendt S."/>
            <person name="Moore L.P."/>
            <person name="Eastman K.E."/>
            <person name="Scott K."/>
            <person name="Konkel Z."/>
            <person name="Mondo S.J."/>
            <person name="Kuo A."/>
            <person name="Hayes R.D."/>
            <person name="Haridas S."/>
            <person name="Andreopoulos B."/>
            <person name="Riley R."/>
            <person name="LaButti K."/>
            <person name="Pangilinan J."/>
            <person name="Lipzen A."/>
            <person name="Amirebrahimi M."/>
            <person name="Yan J."/>
            <person name="Adam C."/>
            <person name="Keymanesh K."/>
            <person name="Ng V."/>
            <person name="Louie K."/>
            <person name="Northen T."/>
            <person name="Drula E."/>
            <person name="Henrissat B."/>
            <person name="Hsieh H.M."/>
            <person name="Youens-Clark K."/>
            <person name="Lutzoni F."/>
            <person name="Miadlikowska J."/>
            <person name="Eastwood D.C."/>
            <person name="Hamelin R.C."/>
            <person name="Grigoriev I.V."/>
            <person name="U'Ren J.M."/>
        </authorList>
    </citation>
    <scope>NUCLEOTIDE SEQUENCE [LARGE SCALE GENOMIC DNA]</scope>
    <source>
        <strain evidence="1 2">ER1909</strain>
    </source>
</reference>
<protein>
    <submittedName>
        <fullName evidence="1">TAFII55 protein conserved region-domain-containing protein</fullName>
    </submittedName>
</protein>
<evidence type="ECO:0000313" key="2">
    <source>
        <dbReference type="Proteomes" id="UP001497680"/>
    </source>
</evidence>
<organism evidence="1 2">
    <name type="scientific">Hypoxylon rubiginosum</name>
    <dbReference type="NCBI Taxonomy" id="110542"/>
    <lineage>
        <taxon>Eukaryota</taxon>
        <taxon>Fungi</taxon>
        <taxon>Dikarya</taxon>
        <taxon>Ascomycota</taxon>
        <taxon>Pezizomycotina</taxon>
        <taxon>Sordariomycetes</taxon>
        <taxon>Xylariomycetidae</taxon>
        <taxon>Xylariales</taxon>
        <taxon>Hypoxylaceae</taxon>
        <taxon>Hypoxylon</taxon>
    </lineage>
</organism>